<proteinExistence type="predicted"/>
<dbReference type="Gene3D" id="3.40.50.10540">
    <property type="entry name" value="Crotonobetainyl-coa:carnitine coa-transferase, domain 1"/>
    <property type="match status" value="1"/>
</dbReference>
<dbReference type="InterPro" id="IPR003673">
    <property type="entry name" value="CoA-Trfase_fam_III"/>
</dbReference>
<dbReference type="EMBL" id="JAFLNF010000006">
    <property type="protein sequence ID" value="MBO0346532.1"/>
    <property type="molecule type" value="Genomic_DNA"/>
</dbReference>
<accession>A0A939ER21</accession>
<keyword evidence="3" id="KW-1185">Reference proteome</keyword>
<dbReference type="PANTHER" id="PTHR48207:SF3">
    <property type="entry name" value="SUCCINATE--HYDROXYMETHYLGLUTARATE COA-TRANSFERASE"/>
    <property type="match status" value="1"/>
</dbReference>
<evidence type="ECO:0000313" key="2">
    <source>
        <dbReference type="EMBL" id="MBO0346532.1"/>
    </source>
</evidence>
<dbReference type="PANTHER" id="PTHR48207">
    <property type="entry name" value="SUCCINATE--HYDROXYMETHYLGLUTARATE COA-TRANSFERASE"/>
    <property type="match status" value="1"/>
</dbReference>
<dbReference type="Pfam" id="PF02515">
    <property type="entry name" value="CoA_transf_3"/>
    <property type="match status" value="1"/>
</dbReference>
<dbReference type="Proteomes" id="UP000664779">
    <property type="component" value="Unassembled WGS sequence"/>
</dbReference>
<dbReference type="AlphaFoldDB" id="A0A939ER21"/>
<protein>
    <submittedName>
        <fullName evidence="2">CoA transferase</fullName>
    </submittedName>
</protein>
<sequence>MVGVPSLALHGPARVSLCLLSTSSHTDTAKTPGPLSGLVVLDLSRILAGPTCTQILGDLGAEVLKVERPGKGDDTRGWGPPFLKDEAGKSTAESAYYLSSNRNKSSVAVDLAAPEGQSLLRQLAAKADILVENFKVGDLKRRGLDYESLKSLNPRLIYCSISGFGQTGPYAHRAGYDFLIQGMGGIMSLTGMPDDEGGTPVKAGVGIADVMCGMYATTGILAALNERHASGEGQYIDIALLDSQVSWLINQGVGYLVSGDVPGRLGNGHPTIVPYETFPASDGDFILAVGNDSQFAKFCVCAGCELLAEDPRFQTNADRVRNRKALIPLLRQITITRTSDDWITSLEAVGVPCGPVKDLAQVFADPQVRARQMQISMPHPDSGTVDLIGSPLNLSRTPVSYRHAPPRLGEQTEDVLSRYLGLSQSELNDLQEAGVIGRGPVSTETPQ</sequence>
<dbReference type="InterPro" id="IPR044855">
    <property type="entry name" value="CoA-Trfase_III_dom3_sf"/>
</dbReference>
<dbReference type="GO" id="GO:0008410">
    <property type="term" value="F:CoA-transferase activity"/>
    <property type="evidence" value="ECO:0007669"/>
    <property type="project" value="TreeGrafter"/>
</dbReference>
<dbReference type="Gene3D" id="3.30.1540.10">
    <property type="entry name" value="formyl-coa transferase, domain 3"/>
    <property type="match status" value="1"/>
</dbReference>
<organism evidence="2 3">
    <name type="scientific">Roseibium limicola</name>
    <dbReference type="NCBI Taxonomy" id="2816037"/>
    <lineage>
        <taxon>Bacteria</taxon>
        <taxon>Pseudomonadati</taxon>
        <taxon>Pseudomonadota</taxon>
        <taxon>Alphaproteobacteria</taxon>
        <taxon>Hyphomicrobiales</taxon>
        <taxon>Stappiaceae</taxon>
        <taxon>Roseibium</taxon>
    </lineage>
</organism>
<reference evidence="2" key="1">
    <citation type="submission" date="2021-03" db="EMBL/GenBank/DDBJ databases">
        <title>Roseibium sp. CAU 1637 isolated from Incheon.</title>
        <authorList>
            <person name="Kim W."/>
        </authorList>
    </citation>
    <scope>NUCLEOTIDE SEQUENCE</scope>
    <source>
        <strain evidence="2">CAU 1637</strain>
    </source>
</reference>
<dbReference type="InterPro" id="IPR023606">
    <property type="entry name" value="CoA-Trfase_III_dom_1_sf"/>
</dbReference>
<name>A0A939ER21_9HYPH</name>
<evidence type="ECO:0000313" key="3">
    <source>
        <dbReference type="Proteomes" id="UP000664779"/>
    </source>
</evidence>
<evidence type="ECO:0000256" key="1">
    <source>
        <dbReference type="ARBA" id="ARBA00022679"/>
    </source>
</evidence>
<gene>
    <name evidence="2" type="ORF">J0X15_14970</name>
</gene>
<keyword evidence="1 2" id="KW-0808">Transferase</keyword>
<comment type="caution">
    <text evidence="2">The sequence shown here is derived from an EMBL/GenBank/DDBJ whole genome shotgun (WGS) entry which is preliminary data.</text>
</comment>
<dbReference type="InterPro" id="IPR050483">
    <property type="entry name" value="CoA-transferase_III_domain"/>
</dbReference>
<dbReference type="SUPFAM" id="SSF89796">
    <property type="entry name" value="CoA-transferase family III (CaiB/BaiF)"/>
    <property type="match status" value="1"/>
</dbReference>